<evidence type="ECO:0000256" key="1">
    <source>
        <dbReference type="ARBA" id="ARBA00022729"/>
    </source>
</evidence>
<name>A0A5J4G1F3_9FLAO</name>
<dbReference type="AlphaFoldDB" id="A0A5J4G1F3"/>
<evidence type="ECO:0000313" key="5">
    <source>
        <dbReference type="Proteomes" id="UP000326994"/>
    </source>
</evidence>
<keyword evidence="1 2" id="KW-0732">Signal</keyword>
<feature type="chain" id="PRO_5023869521" description="Secretion system C-terminal sorting domain-containing protein" evidence="2">
    <location>
        <begin position="33"/>
        <end position="313"/>
    </location>
</feature>
<protein>
    <recommendedName>
        <fullName evidence="3">Secretion system C-terminal sorting domain-containing protein</fullName>
    </recommendedName>
</protein>
<dbReference type="Proteomes" id="UP000326994">
    <property type="component" value="Unassembled WGS sequence"/>
</dbReference>
<reference evidence="4 5" key="1">
    <citation type="submission" date="2019-08" db="EMBL/GenBank/DDBJ databases">
        <title>Ulvibacter marinistellae sp. nov., isolated from a starfish, Patiria pectinifera.</title>
        <authorList>
            <person name="Kawano K."/>
            <person name="Ushijima N."/>
            <person name="Kihara M."/>
            <person name="Itoh H."/>
        </authorList>
    </citation>
    <scope>NUCLEOTIDE SEQUENCE [LARGE SCALE GENOMIC DNA]</scope>
    <source>
        <strain evidence="4 5">KK4</strain>
    </source>
</reference>
<evidence type="ECO:0000313" key="4">
    <source>
        <dbReference type="EMBL" id="GEQ85871.1"/>
    </source>
</evidence>
<dbReference type="InterPro" id="IPR026444">
    <property type="entry name" value="Secre_tail"/>
</dbReference>
<proteinExistence type="predicted"/>
<dbReference type="NCBIfam" id="TIGR04183">
    <property type="entry name" value="Por_Secre_tail"/>
    <property type="match status" value="1"/>
</dbReference>
<evidence type="ECO:0000259" key="3">
    <source>
        <dbReference type="Pfam" id="PF18962"/>
    </source>
</evidence>
<evidence type="ECO:0000256" key="2">
    <source>
        <dbReference type="SAM" id="SignalP"/>
    </source>
</evidence>
<keyword evidence="5" id="KW-1185">Reference proteome</keyword>
<dbReference type="EMBL" id="BKCF01000002">
    <property type="protein sequence ID" value="GEQ85871.1"/>
    <property type="molecule type" value="Genomic_DNA"/>
</dbReference>
<dbReference type="Pfam" id="PF18962">
    <property type="entry name" value="Por_Secre_tail"/>
    <property type="match status" value="1"/>
</dbReference>
<comment type="caution">
    <text evidence="4">The sequence shown here is derived from an EMBL/GenBank/DDBJ whole genome shotgun (WGS) entry which is preliminary data.</text>
</comment>
<gene>
    <name evidence="4" type="ORF">ULMS_13790</name>
</gene>
<sequence>MDSFKAIYVYLAKKNMKNIILLFFFIAGSTVAQVTANLPDNIRICDVNNPGDGVEVFDLTIREDQILNGQTGLTVTYHLTSGAALSGFGAFTNPQTYTNTSNPQLIFIRVQGNGDWDVTNMEIEAVAFPEAEMLPEDITIDEGDGNGQAVFDLTINEDMMLGSQFAIDFIFTYYLTQADCDTGVNAIANPSTFTNFENPQEIFVRMQNAIADCGTCYNYRIMSDGTLGLHQNGLKRVLLFPSPVTTTLTIETPRLVAETTYYIYNLKGQLMTSEILRVGDSNKQVDVSELTSGVYFVRLISEGSQITQQIIKK</sequence>
<dbReference type="OrthoDB" id="1373043at2"/>
<feature type="signal peptide" evidence="2">
    <location>
        <begin position="1"/>
        <end position="32"/>
    </location>
</feature>
<feature type="domain" description="Secretion system C-terminal sorting" evidence="3">
    <location>
        <begin position="239"/>
        <end position="311"/>
    </location>
</feature>
<accession>A0A5J4G1F3</accession>
<organism evidence="4 5">
    <name type="scientific">Patiriisocius marinistellae</name>
    <dbReference type="NCBI Taxonomy" id="2494560"/>
    <lineage>
        <taxon>Bacteria</taxon>
        <taxon>Pseudomonadati</taxon>
        <taxon>Bacteroidota</taxon>
        <taxon>Flavobacteriia</taxon>
        <taxon>Flavobacteriales</taxon>
        <taxon>Flavobacteriaceae</taxon>
        <taxon>Patiriisocius</taxon>
    </lineage>
</organism>